<organism evidence="1 3">
    <name type="scientific">Capnocytophaga catalasegens</name>
    <dbReference type="NCBI Taxonomy" id="1004260"/>
    <lineage>
        <taxon>Bacteria</taxon>
        <taxon>Pseudomonadati</taxon>
        <taxon>Bacteroidota</taxon>
        <taxon>Flavobacteriia</taxon>
        <taxon>Flavobacteriales</taxon>
        <taxon>Flavobacteriaceae</taxon>
        <taxon>Capnocytophaga</taxon>
    </lineage>
</organism>
<dbReference type="EMBL" id="BQKB01000050">
    <property type="protein sequence ID" value="GJM53791.1"/>
    <property type="molecule type" value="Genomic_DNA"/>
</dbReference>
<dbReference type="SUPFAM" id="SSF56954">
    <property type="entry name" value="Outer membrane efflux proteins (OEP)"/>
    <property type="match status" value="2"/>
</dbReference>
<evidence type="ECO:0000313" key="2">
    <source>
        <dbReference type="EMBL" id="GJM53791.1"/>
    </source>
</evidence>
<evidence type="ECO:0000313" key="3">
    <source>
        <dbReference type="Proteomes" id="UP001207736"/>
    </source>
</evidence>
<gene>
    <name evidence="1" type="ORF">RCZ15_12470</name>
    <name evidence="2" type="ORF">RCZ16_21070</name>
</gene>
<dbReference type="GO" id="GO:0015562">
    <property type="term" value="F:efflux transmembrane transporter activity"/>
    <property type="evidence" value="ECO:0007669"/>
    <property type="project" value="InterPro"/>
</dbReference>
<comment type="caution">
    <text evidence="1">The sequence shown here is derived from an EMBL/GenBank/DDBJ whole genome shotgun (WGS) entry which is preliminary data.</text>
</comment>
<dbReference type="RefSeq" id="WP_264847663.1">
    <property type="nucleotide sequence ID" value="NZ_BPMA01000065.1"/>
</dbReference>
<dbReference type="Proteomes" id="UP001207736">
    <property type="component" value="Unassembled WGS sequence"/>
</dbReference>
<reference evidence="1 4" key="1">
    <citation type="submission" date="2021-11" db="EMBL/GenBank/DDBJ databases">
        <title>Draft genome sequence of Capnocytophaga sp. strain KC07075 isolated from cat oral cavity.</title>
        <authorList>
            <person name="Suzuki M."/>
            <person name="Imaoka K."/>
            <person name="Kimura M."/>
            <person name="Morikawa S."/>
            <person name="Maeda K."/>
        </authorList>
    </citation>
    <scope>NUCLEOTIDE SEQUENCE</scope>
    <source>
        <strain evidence="1">KC07075</strain>
        <strain evidence="2 4">KC07079</strain>
    </source>
</reference>
<dbReference type="EMBL" id="BQKA01000024">
    <property type="protein sequence ID" value="GJM50274.1"/>
    <property type="molecule type" value="Genomic_DNA"/>
</dbReference>
<evidence type="ECO:0000313" key="4">
    <source>
        <dbReference type="Proteomes" id="UP001208692"/>
    </source>
</evidence>
<accession>A0AAV5AUS1</accession>
<evidence type="ECO:0000313" key="1">
    <source>
        <dbReference type="EMBL" id="GJM50274.1"/>
    </source>
</evidence>
<keyword evidence="4" id="KW-1185">Reference proteome</keyword>
<proteinExistence type="predicted"/>
<dbReference type="Gene3D" id="1.20.1600.10">
    <property type="entry name" value="Outer membrane efflux proteins (OEP)"/>
    <property type="match status" value="1"/>
</dbReference>
<evidence type="ECO:0008006" key="5">
    <source>
        <dbReference type="Google" id="ProtNLM"/>
    </source>
</evidence>
<dbReference type="AlphaFoldDB" id="A0AAV5AUS1"/>
<sequence length="127" mass="14238">MLEQCLDYALKNNIQVKKTQLSQQSAQINLNQAKNNRLPSVNGSVSANMNNGLVINQITNQRGNQTAWQNVTIRQAQQEASKTACNNAKLVYELASKKFEFDSLTSTELAVIRNSYLNAEQTYLQIT</sequence>
<protein>
    <recommendedName>
        <fullName evidence="5">Outer membrane efflux protein</fullName>
    </recommendedName>
</protein>
<dbReference type="Proteomes" id="UP001208692">
    <property type="component" value="Unassembled WGS sequence"/>
</dbReference>
<name>A0AAV5AUS1_9FLAO</name>